<dbReference type="OrthoDB" id="10442713at2759"/>
<organism evidence="2 3">
    <name type="scientific">Aphis craccivora</name>
    <name type="common">Cowpea aphid</name>
    <dbReference type="NCBI Taxonomy" id="307492"/>
    <lineage>
        <taxon>Eukaryota</taxon>
        <taxon>Metazoa</taxon>
        <taxon>Ecdysozoa</taxon>
        <taxon>Arthropoda</taxon>
        <taxon>Hexapoda</taxon>
        <taxon>Insecta</taxon>
        <taxon>Pterygota</taxon>
        <taxon>Neoptera</taxon>
        <taxon>Paraneoptera</taxon>
        <taxon>Hemiptera</taxon>
        <taxon>Sternorrhyncha</taxon>
        <taxon>Aphidomorpha</taxon>
        <taxon>Aphidoidea</taxon>
        <taxon>Aphididae</taxon>
        <taxon>Aphidini</taxon>
        <taxon>Aphis</taxon>
        <taxon>Aphis</taxon>
    </lineage>
</organism>
<sequence length="117" mass="13305">MTPAHCANAQSTFLTPPEGSEDELKDFNIDELVCENYDTDTYDHNDDNPILIVVPNSESLNLRQPLVNSTKTSEVSVVHTPTVDKINTTKRTKFREIKSVVWKKRPFQISPGEIKFK</sequence>
<evidence type="ECO:0000313" key="3">
    <source>
        <dbReference type="Proteomes" id="UP000478052"/>
    </source>
</evidence>
<comment type="caution">
    <text evidence="2">The sequence shown here is derived from an EMBL/GenBank/DDBJ whole genome shotgun (WGS) entry which is preliminary data.</text>
</comment>
<evidence type="ECO:0000256" key="1">
    <source>
        <dbReference type="SAM" id="MobiDB-lite"/>
    </source>
</evidence>
<protein>
    <submittedName>
        <fullName evidence="2">PiggyBac transposable element-derived protein 2-like</fullName>
    </submittedName>
</protein>
<feature type="region of interest" description="Disordered" evidence="1">
    <location>
        <begin position="1"/>
        <end position="23"/>
    </location>
</feature>
<name>A0A6G0W466_APHCR</name>
<dbReference type="EMBL" id="VUJU01009126">
    <property type="protein sequence ID" value="KAF0721809.1"/>
    <property type="molecule type" value="Genomic_DNA"/>
</dbReference>
<accession>A0A6G0W466</accession>
<reference evidence="2 3" key="1">
    <citation type="submission" date="2019-08" db="EMBL/GenBank/DDBJ databases">
        <title>Whole genome of Aphis craccivora.</title>
        <authorList>
            <person name="Voronova N.V."/>
            <person name="Shulinski R.S."/>
            <person name="Bandarenka Y.V."/>
            <person name="Zhorov D.G."/>
            <person name="Warner D."/>
        </authorList>
    </citation>
    <scope>NUCLEOTIDE SEQUENCE [LARGE SCALE GENOMIC DNA]</scope>
    <source>
        <strain evidence="2">180601</strain>
        <tissue evidence="2">Whole Body</tissue>
    </source>
</reference>
<feature type="non-terminal residue" evidence="2">
    <location>
        <position position="117"/>
    </location>
</feature>
<dbReference type="AlphaFoldDB" id="A0A6G0W466"/>
<keyword evidence="3" id="KW-1185">Reference proteome</keyword>
<proteinExistence type="predicted"/>
<dbReference type="Proteomes" id="UP000478052">
    <property type="component" value="Unassembled WGS sequence"/>
</dbReference>
<gene>
    <name evidence="2" type="ORF">FWK35_00020185</name>
</gene>
<evidence type="ECO:0000313" key="2">
    <source>
        <dbReference type="EMBL" id="KAF0721809.1"/>
    </source>
</evidence>